<dbReference type="AlphaFoldDB" id="A0A5N8XCJ9"/>
<evidence type="ECO:0000259" key="1">
    <source>
        <dbReference type="Pfam" id="PF09664"/>
    </source>
</evidence>
<evidence type="ECO:0000313" key="3">
    <source>
        <dbReference type="EMBL" id="MPY57172.1"/>
    </source>
</evidence>
<keyword evidence="4" id="KW-1185">Reference proteome</keyword>
<dbReference type="Pfam" id="PF11796">
    <property type="entry name" value="DUF3323"/>
    <property type="match status" value="1"/>
</dbReference>
<organism evidence="3 4">
    <name type="scientific">Streptomyces spongiae</name>
    <dbReference type="NCBI Taxonomy" id="565072"/>
    <lineage>
        <taxon>Bacteria</taxon>
        <taxon>Bacillati</taxon>
        <taxon>Actinomycetota</taxon>
        <taxon>Actinomycetes</taxon>
        <taxon>Kitasatosporales</taxon>
        <taxon>Streptomycetaceae</taxon>
        <taxon>Streptomyces</taxon>
    </lineage>
</organism>
<dbReference type="Pfam" id="PF09664">
    <property type="entry name" value="DUF2399"/>
    <property type="match status" value="1"/>
</dbReference>
<dbReference type="OrthoDB" id="8188786at2"/>
<evidence type="ECO:0000313" key="4">
    <source>
        <dbReference type="Proteomes" id="UP000400924"/>
    </source>
</evidence>
<feature type="domain" description="DUF2399" evidence="1">
    <location>
        <begin position="271"/>
        <end position="404"/>
    </location>
</feature>
<feature type="domain" description="Conserved hypothetical protein CHP02679 N terminus" evidence="2">
    <location>
        <begin position="68"/>
        <end position="239"/>
    </location>
</feature>
<protein>
    <submittedName>
        <fullName evidence="3">DUF2399 domain-containing protein</fullName>
    </submittedName>
</protein>
<sequence length="411" mass="43640">MGTTWEWVAGDEALAPLWAAVHDRLCAGTDPAAMASVRVTGLPPAGVAALRAWLDDAGRLRRGTSAVVVDARGARVPVRALRQVLRLEPQDLVALVEQAVGRPVVDRARQRMSDTALRQDVWQYAAAQLSACPGLVARMRAAGIGVDEGTGVRKLVDALAAVAKRLPADPPVSLPKLAHDTVGDPHFFDLDTLAGSRLVTLVAELTGQVEPTRPDRIRALLEQTGVVPDRLTATVLLHHVQAIGEGPVDRRLRDAVAPVALHLFDLTRTPPRLDPAQVLTVVENPSVLEAALARGHPAPLACTSGQLRAVDHALLQLAVDQGVALQYTGDLDGPGLAIAHTVARLYGARLVAMDLATLHDAGTRPSAVLLGPLAAEDIDLQLARELRDVGRVVFQEHDAVLDRLLPPASAY</sequence>
<comment type="caution">
    <text evidence="3">The sequence shown here is derived from an EMBL/GenBank/DDBJ whole genome shotgun (WGS) entry which is preliminary data.</text>
</comment>
<dbReference type="EMBL" id="VJZC01000035">
    <property type="protein sequence ID" value="MPY57172.1"/>
    <property type="molecule type" value="Genomic_DNA"/>
</dbReference>
<accession>A0A5N8XCJ9</accession>
<dbReference type="RefSeq" id="WP_152770732.1">
    <property type="nucleotide sequence ID" value="NZ_VJZC01000035.1"/>
</dbReference>
<proteinExistence type="predicted"/>
<gene>
    <name evidence="3" type="ORF">FNH08_08270</name>
</gene>
<evidence type="ECO:0000259" key="2">
    <source>
        <dbReference type="Pfam" id="PF11796"/>
    </source>
</evidence>
<reference evidence="3 4" key="1">
    <citation type="submission" date="2019-07" db="EMBL/GenBank/DDBJ databases">
        <title>New species of Amycolatopsis and Streptomyces.</title>
        <authorList>
            <person name="Duangmal K."/>
            <person name="Teo W.F.A."/>
            <person name="Lipun K."/>
        </authorList>
    </citation>
    <scope>NUCLEOTIDE SEQUENCE [LARGE SCALE GENOMIC DNA]</scope>
    <source>
        <strain evidence="3 4">NBRC 106415</strain>
    </source>
</reference>
<dbReference type="Proteomes" id="UP000400924">
    <property type="component" value="Unassembled WGS sequence"/>
</dbReference>
<dbReference type="InterPro" id="IPR024466">
    <property type="entry name" value="CHP02679_N"/>
</dbReference>
<name>A0A5N8XCJ9_9ACTN</name>
<dbReference type="InterPro" id="IPR024465">
    <property type="entry name" value="DUF2399"/>
</dbReference>